<feature type="signal peptide" evidence="1">
    <location>
        <begin position="1"/>
        <end position="25"/>
    </location>
</feature>
<evidence type="ECO:0000313" key="2">
    <source>
        <dbReference type="EMBL" id="PAP96188.1"/>
    </source>
</evidence>
<gene>
    <name evidence="2" type="ORF">CIT31_05745</name>
</gene>
<dbReference type="EMBL" id="NPKH01000014">
    <property type="protein sequence ID" value="PAP96188.1"/>
    <property type="molecule type" value="Genomic_DNA"/>
</dbReference>
<feature type="chain" id="PRO_5012967382" evidence="1">
    <location>
        <begin position="26"/>
        <end position="151"/>
    </location>
</feature>
<sequence length="151" mass="16327">MGTILRIFLWSFSIFCFGICQAAMAQDEPFKAGQIWTYRGATPVSSRLIVGAVDNFDGESQPIVSVSVTDAPIPNGGKQLPTVPHLPVAADALRKSVIELERIGSIPNGFDNGYSLWRHAYDSGKGGYFTISVEEVVGHLRAQFGQQPAAK</sequence>
<dbReference type="RefSeq" id="WP_095518098.1">
    <property type="nucleotide sequence ID" value="NZ_NPKH01000014.1"/>
</dbReference>
<name>A0A271KK46_9HYPH</name>
<reference evidence="2 3" key="1">
    <citation type="submission" date="2017-08" db="EMBL/GenBank/DDBJ databases">
        <title>Mesorhizobium wenxinae sp. nov., a novel rhizobial species isolated from root nodules of chickpea (Cicer arietinum L.).</title>
        <authorList>
            <person name="Zhang J."/>
        </authorList>
    </citation>
    <scope>NUCLEOTIDE SEQUENCE [LARGE SCALE GENOMIC DNA]</scope>
    <source>
        <strain evidence="3">WYCCWR 10019</strain>
    </source>
</reference>
<organism evidence="2 3">
    <name type="scientific">Mesorhizobium wenxiniae</name>
    <dbReference type="NCBI Taxonomy" id="2014805"/>
    <lineage>
        <taxon>Bacteria</taxon>
        <taxon>Pseudomonadati</taxon>
        <taxon>Pseudomonadota</taxon>
        <taxon>Alphaproteobacteria</taxon>
        <taxon>Hyphomicrobiales</taxon>
        <taxon>Phyllobacteriaceae</taxon>
        <taxon>Mesorhizobium</taxon>
    </lineage>
</organism>
<evidence type="ECO:0000256" key="1">
    <source>
        <dbReference type="SAM" id="SignalP"/>
    </source>
</evidence>
<dbReference type="AlphaFoldDB" id="A0A271KK46"/>
<keyword evidence="1" id="KW-0732">Signal</keyword>
<accession>A0A271KK46</accession>
<proteinExistence type="predicted"/>
<dbReference type="OrthoDB" id="66828at2"/>
<protein>
    <submittedName>
        <fullName evidence="2">Uncharacterized protein</fullName>
    </submittedName>
</protein>
<keyword evidence="3" id="KW-1185">Reference proteome</keyword>
<comment type="caution">
    <text evidence="2">The sequence shown here is derived from an EMBL/GenBank/DDBJ whole genome shotgun (WGS) entry which is preliminary data.</text>
</comment>
<evidence type="ECO:0000313" key="3">
    <source>
        <dbReference type="Proteomes" id="UP000215931"/>
    </source>
</evidence>
<dbReference type="Proteomes" id="UP000215931">
    <property type="component" value="Unassembled WGS sequence"/>
</dbReference>